<dbReference type="Proteomes" id="UP001597024">
    <property type="component" value="Unassembled WGS sequence"/>
</dbReference>
<evidence type="ECO:0000313" key="1">
    <source>
        <dbReference type="EMBL" id="MFD0886474.1"/>
    </source>
</evidence>
<name>A0ABW3DRN3_9ACTN</name>
<comment type="caution">
    <text evidence="1">The sequence shown here is derived from an EMBL/GenBank/DDBJ whole genome shotgun (WGS) entry which is preliminary data.</text>
</comment>
<organism evidence="1 2">
    <name type="scientific">Streptosporangium algeriense</name>
    <dbReference type="NCBI Taxonomy" id="1682748"/>
    <lineage>
        <taxon>Bacteria</taxon>
        <taxon>Bacillati</taxon>
        <taxon>Actinomycetota</taxon>
        <taxon>Actinomycetes</taxon>
        <taxon>Streptosporangiales</taxon>
        <taxon>Streptosporangiaceae</taxon>
        <taxon>Streptosporangium</taxon>
    </lineage>
</organism>
<accession>A0ABW3DRN3</accession>
<reference evidence="2" key="1">
    <citation type="journal article" date="2019" name="Int. J. Syst. Evol. Microbiol.">
        <title>The Global Catalogue of Microorganisms (GCM) 10K type strain sequencing project: providing services to taxonomists for standard genome sequencing and annotation.</title>
        <authorList>
            <consortium name="The Broad Institute Genomics Platform"/>
            <consortium name="The Broad Institute Genome Sequencing Center for Infectious Disease"/>
            <person name="Wu L."/>
            <person name="Ma J."/>
        </authorList>
    </citation>
    <scope>NUCLEOTIDE SEQUENCE [LARGE SCALE GENOMIC DNA]</scope>
    <source>
        <strain evidence="2">CCUG 62974</strain>
    </source>
</reference>
<dbReference type="EMBL" id="JBHTHX010000619">
    <property type="protein sequence ID" value="MFD0886474.1"/>
    <property type="molecule type" value="Genomic_DNA"/>
</dbReference>
<keyword evidence="2" id="KW-1185">Reference proteome</keyword>
<evidence type="ECO:0000313" key="2">
    <source>
        <dbReference type="Proteomes" id="UP001597024"/>
    </source>
</evidence>
<sequence length="130" mass="14155">MNDPWLGRILREGAAPEMLEALAERLSPTDLQTLLMAVHRRRTALRERVLDRLAPEHPGVTFVFDDGRATGRGYYTGVSFGIDVTTPRGEILNLGDGGFTTWTAALLGNAKERLLISGLGIERLCGLPPG</sequence>
<gene>
    <name evidence="1" type="ORF">ACFQ08_18170</name>
</gene>
<proteinExistence type="predicted"/>
<protein>
    <submittedName>
        <fullName evidence="1">Uncharacterized protein</fullName>
    </submittedName>
</protein>